<name>A0A918TCI6_9BACT</name>
<evidence type="ECO:0000256" key="2">
    <source>
        <dbReference type="SAM" id="SignalP"/>
    </source>
</evidence>
<sequence length="75" mass="8256">MLLKIMKNTFLILASLAALGLVSCTGQLGYGQMTPRVNVEEVERQEAVTPTPNPTGVQGYDDRFGGFHGYGRNYY</sequence>
<dbReference type="RefSeq" id="WP_411847164.1">
    <property type="nucleotide sequence ID" value="NZ_CP151838.1"/>
</dbReference>
<feature type="signal peptide" evidence="2">
    <location>
        <begin position="1"/>
        <end position="20"/>
    </location>
</feature>
<reference evidence="3" key="2">
    <citation type="submission" date="2020-09" db="EMBL/GenBank/DDBJ databases">
        <authorList>
            <person name="Sun Q."/>
            <person name="Kim S."/>
        </authorList>
    </citation>
    <scope>NUCLEOTIDE SEQUENCE</scope>
    <source>
        <strain evidence="3">KCTC 12988</strain>
    </source>
</reference>
<comment type="caution">
    <text evidence="3">The sequence shown here is derived from an EMBL/GenBank/DDBJ whole genome shotgun (WGS) entry which is preliminary data.</text>
</comment>
<dbReference type="Proteomes" id="UP000644507">
    <property type="component" value="Unassembled WGS sequence"/>
</dbReference>
<evidence type="ECO:0008006" key="5">
    <source>
        <dbReference type="Google" id="ProtNLM"/>
    </source>
</evidence>
<reference evidence="3" key="1">
    <citation type="journal article" date="2014" name="Int. J. Syst. Evol. Microbiol.">
        <title>Complete genome sequence of Corynebacterium casei LMG S-19264T (=DSM 44701T), isolated from a smear-ripened cheese.</title>
        <authorList>
            <consortium name="US DOE Joint Genome Institute (JGI-PGF)"/>
            <person name="Walter F."/>
            <person name="Albersmeier A."/>
            <person name="Kalinowski J."/>
            <person name="Ruckert C."/>
        </authorList>
    </citation>
    <scope>NUCLEOTIDE SEQUENCE</scope>
    <source>
        <strain evidence="3">KCTC 12988</strain>
    </source>
</reference>
<dbReference type="PROSITE" id="PS51257">
    <property type="entry name" value="PROKAR_LIPOPROTEIN"/>
    <property type="match status" value="1"/>
</dbReference>
<feature type="chain" id="PRO_5037226765" description="Lipoprotein" evidence="2">
    <location>
        <begin position="21"/>
        <end position="75"/>
    </location>
</feature>
<dbReference type="EMBL" id="BMXI01000001">
    <property type="protein sequence ID" value="GHC41251.1"/>
    <property type="molecule type" value="Genomic_DNA"/>
</dbReference>
<protein>
    <recommendedName>
        <fullName evidence="5">Lipoprotein</fullName>
    </recommendedName>
</protein>
<dbReference type="AlphaFoldDB" id="A0A918TCI6"/>
<proteinExistence type="predicted"/>
<keyword evidence="2" id="KW-0732">Signal</keyword>
<keyword evidence="4" id="KW-1185">Reference proteome</keyword>
<evidence type="ECO:0000256" key="1">
    <source>
        <dbReference type="SAM" id="MobiDB-lite"/>
    </source>
</evidence>
<evidence type="ECO:0000313" key="4">
    <source>
        <dbReference type="Proteomes" id="UP000644507"/>
    </source>
</evidence>
<evidence type="ECO:0000313" key="3">
    <source>
        <dbReference type="EMBL" id="GHC41251.1"/>
    </source>
</evidence>
<feature type="region of interest" description="Disordered" evidence="1">
    <location>
        <begin position="42"/>
        <end position="63"/>
    </location>
</feature>
<gene>
    <name evidence="3" type="ORF">GCM10007100_02420</name>
</gene>
<organism evidence="3 4">
    <name type="scientific">Roseibacillus persicicus</name>
    <dbReference type="NCBI Taxonomy" id="454148"/>
    <lineage>
        <taxon>Bacteria</taxon>
        <taxon>Pseudomonadati</taxon>
        <taxon>Verrucomicrobiota</taxon>
        <taxon>Verrucomicrobiia</taxon>
        <taxon>Verrucomicrobiales</taxon>
        <taxon>Verrucomicrobiaceae</taxon>
        <taxon>Roseibacillus</taxon>
    </lineage>
</organism>
<accession>A0A918TCI6</accession>